<dbReference type="EMBL" id="NBTZ01000144">
    <property type="protein sequence ID" value="OTP67929.1"/>
    <property type="molecule type" value="Genomic_DNA"/>
</dbReference>
<evidence type="ECO:0000313" key="1">
    <source>
        <dbReference type="EMBL" id="OTP67929.1"/>
    </source>
</evidence>
<evidence type="ECO:0000313" key="2">
    <source>
        <dbReference type="Proteomes" id="UP000195221"/>
    </source>
</evidence>
<gene>
    <name evidence="1" type="ORF">PAMC26577_35420</name>
</gene>
<dbReference type="Proteomes" id="UP000195221">
    <property type="component" value="Unassembled WGS sequence"/>
</dbReference>
<organism evidence="1 2">
    <name type="scientific">Caballeronia sordidicola</name>
    <name type="common">Burkholderia sordidicola</name>
    <dbReference type="NCBI Taxonomy" id="196367"/>
    <lineage>
        <taxon>Bacteria</taxon>
        <taxon>Pseudomonadati</taxon>
        <taxon>Pseudomonadota</taxon>
        <taxon>Betaproteobacteria</taxon>
        <taxon>Burkholderiales</taxon>
        <taxon>Burkholderiaceae</taxon>
        <taxon>Caballeronia</taxon>
    </lineage>
</organism>
<reference evidence="1 2" key="1">
    <citation type="submission" date="2017-03" db="EMBL/GenBank/DDBJ databases">
        <title>Genome analysis of strain PAMC 26577.</title>
        <authorList>
            <person name="Oh H.-M."/>
            <person name="Yang J.-A."/>
        </authorList>
    </citation>
    <scope>NUCLEOTIDE SEQUENCE [LARGE SCALE GENOMIC DNA]</scope>
    <source>
        <strain evidence="1 2">PAMC 26577</strain>
    </source>
</reference>
<sequence>MLFGSTCLDALDVQLIDCLCPIICRTGVLNRRFVRERSGTKCLKGLP</sequence>
<name>A0A2C9XX59_CABSO</name>
<proteinExistence type="predicted"/>
<protein>
    <submittedName>
        <fullName evidence="1">Uncharacterized protein</fullName>
    </submittedName>
</protein>
<comment type="caution">
    <text evidence="1">The sequence shown here is derived from an EMBL/GenBank/DDBJ whole genome shotgun (WGS) entry which is preliminary data.</text>
</comment>
<accession>A0A2C9XX59</accession>
<dbReference type="AlphaFoldDB" id="A0A2C9XX59"/>